<keyword evidence="2" id="KW-1185">Reference proteome</keyword>
<dbReference type="Proteomes" id="UP001472677">
    <property type="component" value="Unassembled WGS sequence"/>
</dbReference>
<evidence type="ECO:0000313" key="2">
    <source>
        <dbReference type="Proteomes" id="UP001472677"/>
    </source>
</evidence>
<evidence type="ECO:0000313" key="1">
    <source>
        <dbReference type="EMBL" id="KAK8572516.1"/>
    </source>
</evidence>
<proteinExistence type="predicted"/>
<reference evidence="1 2" key="1">
    <citation type="journal article" date="2024" name="G3 (Bethesda)">
        <title>Genome assembly of Hibiscus sabdariffa L. provides insights into metabolisms of medicinal natural products.</title>
        <authorList>
            <person name="Kim T."/>
        </authorList>
    </citation>
    <scope>NUCLEOTIDE SEQUENCE [LARGE SCALE GENOMIC DNA]</scope>
    <source>
        <strain evidence="1">TK-2024</strain>
        <tissue evidence="1">Old leaves</tissue>
    </source>
</reference>
<sequence>MPELHLCLRSSPALTGCITHLAPQPSSRTCTIDATKIANSIIKEIRKRATIWHQISGGVERAAVKSEKTIKKRRLFVKVSTERPLGSGKRITITDVATYVGKASVNCVQTKYESKGRVRKGLANEDIEEEKVPGIRKGSLCQSLSSRGCRSQWTCLTGLPKVNADVAADLVYKNVVKSSTLG</sequence>
<organism evidence="1 2">
    <name type="scientific">Hibiscus sabdariffa</name>
    <name type="common">roselle</name>
    <dbReference type="NCBI Taxonomy" id="183260"/>
    <lineage>
        <taxon>Eukaryota</taxon>
        <taxon>Viridiplantae</taxon>
        <taxon>Streptophyta</taxon>
        <taxon>Embryophyta</taxon>
        <taxon>Tracheophyta</taxon>
        <taxon>Spermatophyta</taxon>
        <taxon>Magnoliopsida</taxon>
        <taxon>eudicotyledons</taxon>
        <taxon>Gunneridae</taxon>
        <taxon>Pentapetalae</taxon>
        <taxon>rosids</taxon>
        <taxon>malvids</taxon>
        <taxon>Malvales</taxon>
        <taxon>Malvaceae</taxon>
        <taxon>Malvoideae</taxon>
        <taxon>Hibiscus</taxon>
    </lineage>
</organism>
<dbReference type="EMBL" id="JBBPBM010000008">
    <property type="protein sequence ID" value="KAK8572516.1"/>
    <property type="molecule type" value="Genomic_DNA"/>
</dbReference>
<protein>
    <submittedName>
        <fullName evidence="1">Uncharacterized protein</fullName>
    </submittedName>
</protein>
<name>A0ABR2F6D4_9ROSI</name>
<gene>
    <name evidence="1" type="ORF">V6N12_028569</name>
</gene>
<accession>A0ABR2F6D4</accession>
<comment type="caution">
    <text evidence="1">The sequence shown here is derived from an EMBL/GenBank/DDBJ whole genome shotgun (WGS) entry which is preliminary data.</text>
</comment>